<evidence type="ECO:0000256" key="2">
    <source>
        <dbReference type="ARBA" id="ARBA00023125"/>
    </source>
</evidence>
<dbReference type="InterPro" id="IPR005471">
    <property type="entry name" value="Tscrpt_reg_IclR_N"/>
</dbReference>
<reference evidence="6" key="1">
    <citation type="submission" date="2020-12" db="EMBL/GenBank/DDBJ databases">
        <title>Oil enriched cultivation method for isolating marine PHA-producing bacteria.</title>
        <authorList>
            <person name="Zheng W."/>
            <person name="Yu S."/>
            <person name="Huang Y."/>
        </authorList>
    </citation>
    <scope>NUCLEOTIDE SEQUENCE</scope>
    <source>
        <strain evidence="6">SY-2-12</strain>
    </source>
</reference>
<comment type="caution">
    <text evidence="6">The sequence shown here is derived from an EMBL/GenBank/DDBJ whole genome shotgun (WGS) entry which is preliminary data.</text>
</comment>
<keyword evidence="3" id="KW-0804">Transcription</keyword>
<gene>
    <name evidence="6" type="ORF">JF539_16790</name>
</gene>
<dbReference type="PROSITE" id="PS51077">
    <property type="entry name" value="HTH_ICLR"/>
    <property type="match status" value="1"/>
</dbReference>
<dbReference type="PANTHER" id="PTHR30136">
    <property type="entry name" value="HELIX-TURN-HELIX TRANSCRIPTIONAL REGULATOR, ICLR FAMILY"/>
    <property type="match status" value="1"/>
</dbReference>
<dbReference type="PROSITE" id="PS51078">
    <property type="entry name" value="ICLR_ED"/>
    <property type="match status" value="1"/>
</dbReference>
<dbReference type="InterPro" id="IPR036388">
    <property type="entry name" value="WH-like_DNA-bd_sf"/>
</dbReference>
<evidence type="ECO:0000313" key="7">
    <source>
        <dbReference type="Proteomes" id="UP000664096"/>
    </source>
</evidence>
<accession>A0A939EHU6</accession>
<evidence type="ECO:0000256" key="1">
    <source>
        <dbReference type="ARBA" id="ARBA00023015"/>
    </source>
</evidence>
<dbReference type="PANTHER" id="PTHR30136:SF35">
    <property type="entry name" value="HTH-TYPE TRANSCRIPTIONAL REGULATOR RV1719"/>
    <property type="match status" value="1"/>
</dbReference>
<sequence length="266" mass="29550">MKKRTSKDPVARDPLMVHSVEKAFRVLDLFDGHRPSLSLSQISDETGMGMSAAQRFTHTLAELGYLRKSSETRHYELTVKALEMGYRYTHSNTLLAQAMPFLLHLSKTTEETVNLTVPDGTEIVFVSRFMSRHVLNNDVVIGTRLPAYCTSPGRALLSGLADNELSELLGRSDLRPVTPYTIWNEAEVLDRVRAARRDGYATAFEEYFIGDLSVAAPIFGRAGRPTAAINIGVSRSRYTPEEAEEKFAPLVTAAAHSITLAYGQKR</sequence>
<evidence type="ECO:0000259" key="4">
    <source>
        <dbReference type="PROSITE" id="PS51077"/>
    </source>
</evidence>
<keyword evidence="2" id="KW-0238">DNA-binding</keyword>
<dbReference type="Gene3D" id="1.10.10.10">
    <property type="entry name" value="Winged helix-like DNA-binding domain superfamily/Winged helix DNA-binding domain"/>
    <property type="match status" value="1"/>
</dbReference>
<dbReference type="InterPro" id="IPR036390">
    <property type="entry name" value="WH_DNA-bd_sf"/>
</dbReference>
<dbReference type="GO" id="GO:0003700">
    <property type="term" value="F:DNA-binding transcription factor activity"/>
    <property type="evidence" value="ECO:0007669"/>
    <property type="project" value="TreeGrafter"/>
</dbReference>
<evidence type="ECO:0000313" key="6">
    <source>
        <dbReference type="EMBL" id="MBN9672010.1"/>
    </source>
</evidence>
<dbReference type="SMART" id="SM00346">
    <property type="entry name" value="HTH_ICLR"/>
    <property type="match status" value="1"/>
</dbReference>
<protein>
    <submittedName>
        <fullName evidence="6">Helix-turn-helix domain-containing protein</fullName>
    </submittedName>
</protein>
<dbReference type="InterPro" id="IPR050707">
    <property type="entry name" value="HTH_MetabolicPath_Reg"/>
</dbReference>
<proteinExistence type="predicted"/>
<dbReference type="InterPro" id="IPR014757">
    <property type="entry name" value="Tscrpt_reg_IclR_C"/>
</dbReference>
<dbReference type="AlphaFoldDB" id="A0A939EHU6"/>
<dbReference type="RefSeq" id="WP_207141849.1">
    <property type="nucleotide sequence ID" value="NZ_JAEKJZ010000003.1"/>
</dbReference>
<keyword evidence="1" id="KW-0805">Transcription regulation</keyword>
<dbReference type="EMBL" id="JAEKJZ010000003">
    <property type="protein sequence ID" value="MBN9672010.1"/>
    <property type="molecule type" value="Genomic_DNA"/>
</dbReference>
<dbReference type="GO" id="GO:0045892">
    <property type="term" value="P:negative regulation of DNA-templated transcription"/>
    <property type="evidence" value="ECO:0007669"/>
    <property type="project" value="TreeGrafter"/>
</dbReference>
<evidence type="ECO:0000256" key="3">
    <source>
        <dbReference type="ARBA" id="ARBA00023163"/>
    </source>
</evidence>
<dbReference type="GO" id="GO:0003677">
    <property type="term" value="F:DNA binding"/>
    <property type="evidence" value="ECO:0007669"/>
    <property type="project" value="UniProtKB-KW"/>
</dbReference>
<dbReference type="SUPFAM" id="SSF46785">
    <property type="entry name" value="Winged helix' DNA-binding domain"/>
    <property type="match status" value="1"/>
</dbReference>
<dbReference type="InterPro" id="IPR029016">
    <property type="entry name" value="GAF-like_dom_sf"/>
</dbReference>
<dbReference type="Pfam" id="PF01614">
    <property type="entry name" value="IclR_C"/>
    <property type="match status" value="1"/>
</dbReference>
<dbReference type="Gene3D" id="3.30.450.40">
    <property type="match status" value="1"/>
</dbReference>
<feature type="domain" description="HTH iclR-type" evidence="4">
    <location>
        <begin position="17"/>
        <end position="79"/>
    </location>
</feature>
<dbReference type="SUPFAM" id="SSF55781">
    <property type="entry name" value="GAF domain-like"/>
    <property type="match status" value="1"/>
</dbReference>
<dbReference type="Pfam" id="PF09339">
    <property type="entry name" value="HTH_IclR"/>
    <property type="match status" value="1"/>
</dbReference>
<organism evidence="6 7">
    <name type="scientific">Roseibium aggregatum</name>
    <dbReference type="NCBI Taxonomy" id="187304"/>
    <lineage>
        <taxon>Bacteria</taxon>
        <taxon>Pseudomonadati</taxon>
        <taxon>Pseudomonadota</taxon>
        <taxon>Alphaproteobacteria</taxon>
        <taxon>Hyphomicrobiales</taxon>
        <taxon>Stappiaceae</taxon>
        <taxon>Roseibium</taxon>
    </lineage>
</organism>
<evidence type="ECO:0000259" key="5">
    <source>
        <dbReference type="PROSITE" id="PS51078"/>
    </source>
</evidence>
<dbReference type="Proteomes" id="UP000664096">
    <property type="component" value="Unassembled WGS sequence"/>
</dbReference>
<name>A0A939EHU6_9HYPH</name>
<feature type="domain" description="IclR-ED" evidence="5">
    <location>
        <begin position="80"/>
        <end position="264"/>
    </location>
</feature>